<sequence length="260" mass="28802">MTLLDARDYYAKRSGRTALGERPATSFRPDLCCKVASSGRLGVAIDPAEVAPPQRRGPSSGGSEAAKPRALSKGRPLSMALRVPQLRRGLSPQQKAILEVLSGYPRQPEVDEEGCAFYGHLARTGDILDAFCDERTPSRYASISRALARLADRTYVTVYRSAGGNTRSGFRYALREVSSGGASPDELGRIKYKRSVSAVLQDARETASVEMRCRHHLQRHGVRLRHRNGVWHAVCPIEKKPVYQTRDLEILYAWALVCYS</sequence>
<dbReference type="EMBL" id="QGGV01000004">
    <property type="protein sequence ID" value="PWK56557.1"/>
    <property type="molecule type" value="Genomic_DNA"/>
</dbReference>
<dbReference type="AlphaFoldDB" id="A0A316GNQ2"/>
<reference evidence="2 3" key="1">
    <citation type="submission" date="2018-05" db="EMBL/GenBank/DDBJ databases">
        <title>Genomic Encyclopedia of Type Strains, Phase IV (KMG-IV): sequencing the most valuable type-strain genomes for metagenomic binning, comparative biology and taxonomic classification.</title>
        <authorList>
            <person name="Goeker M."/>
        </authorList>
    </citation>
    <scope>NUCLEOTIDE SEQUENCE [LARGE SCALE GENOMIC DNA]</scope>
    <source>
        <strain evidence="2 3">DSM 103371</strain>
    </source>
</reference>
<evidence type="ECO:0000256" key="1">
    <source>
        <dbReference type="SAM" id="MobiDB-lite"/>
    </source>
</evidence>
<comment type="caution">
    <text evidence="2">The sequence shown here is derived from an EMBL/GenBank/DDBJ whole genome shotgun (WGS) entry which is preliminary data.</text>
</comment>
<keyword evidence="3" id="KW-1185">Reference proteome</keyword>
<dbReference type="Proteomes" id="UP000245390">
    <property type="component" value="Unassembled WGS sequence"/>
</dbReference>
<protein>
    <submittedName>
        <fullName evidence="2">Uncharacterized protein</fullName>
    </submittedName>
</protein>
<feature type="region of interest" description="Disordered" evidence="1">
    <location>
        <begin position="46"/>
        <end position="74"/>
    </location>
</feature>
<proteinExistence type="predicted"/>
<organism evidence="2 3">
    <name type="scientific">Silicimonas algicola</name>
    <dbReference type="NCBI Taxonomy" id="1826607"/>
    <lineage>
        <taxon>Bacteria</taxon>
        <taxon>Pseudomonadati</taxon>
        <taxon>Pseudomonadota</taxon>
        <taxon>Alphaproteobacteria</taxon>
        <taxon>Rhodobacterales</taxon>
        <taxon>Paracoccaceae</taxon>
    </lineage>
</organism>
<gene>
    <name evidence="2" type="ORF">C8D95_104230</name>
</gene>
<evidence type="ECO:0000313" key="2">
    <source>
        <dbReference type="EMBL" id="PWK56557.1"/>
    </source>
</evidence>
<accession>A0A316GNQ2</accession>
<evidence type="ECO:0000313" key="3">
    <source>
        <dbReference type="Proteomes" id="UP000245390"/>
    </source>
</evidence>
<name>A0A316GNQ2_9RHOB</name>